<dbReference type="InterPro" id="IPR036942">
    <property type="entry name" value="Beta-barrel_TonB_sf"/>
</dbReference>
<keyword evidence="4 8" id="KW-0812">Transmembrane</keyword>
<dbReference type="GO" id="GO:0009279">
    <property type="term" value="C:cell outer membrane"/>
    <property type="evidence" value="ECO:0007669"/>
    <property type="project" value="UniProtKB-SubCell"/>
</dbReference>
<accession>A0A1G8LF92</accession>
<feature type="compositionally biased region" description="Polar residues" evidence="10">
    <location>
        <begin position="534"/>
        <end position="543"/>
    </location>
</feature>
<keyword evidence="3 8" id="KW-1134">Transmembrane beta strand</keyword>
<keyword evidence="2 8" id="KW-0813">Transport</keyword>
<evidence type="ECO:0000256" key="6">
    <source>
        <dbReference type="ARBA" id="ARBA00023136"/>
    </source>
</evidence>
<dbReference type="Pfam" id="PF07715">
    <property type="entry name" value="Plug"/>
    <property type="match status" value="1"/>
</dbReference>
<dbReference type="Proteomes" id="UP000199527">
    <property type="component" value="Unassembled WGS sequence"/>
</dbReference>
<evidence type="ECO:0000259" key="13">
    <source>
        <dbReference type="Pfam" id="PF07715"/>
    </source>
</evidence>
<name>A0A1G8LF92_9GAMM</name>
<evidence type="ECO:0000256" key="2">
    <source>
        <dbReference type="ARBA" id="ARBA00022448"/>
    </source>
</evidence>
<dbReference type="CDD" id="cd01347">
    <property type="entry name" value="ligand_gated_channel"/>
    <property type="match status" value="1"/>
</dbReference>
<dbReference type="Gene3D" id="2.170.130.10">
    <property type="entry name" value="TonB-dependent receptor, plug domain"/>
    <property type="match status" value="1"/>
</dbReference>
<gene>
    <name evidence="14" type="ORF">SAMN04488540_10243</name>
</gene>
<feature type="region of interest" description="Disordered" evidence="10">
    <location>
        <begin position="526"/>
        <end position="551"/>
    </location>
</feature>
<proteinExistence type="inferred from homology"/>
<evidence type="ECO:0000256" key="4">
    <source>
        <dbReference type="ARBA" id="ARBA00022692"/>
    </source>
</evidence>
<protein>
    <submittedName>
        <fullName evidence="14">TonB-dependent Receptor Plug Domain</fullName>
    </submittedName>
</protein>
<comment type="similarity">
    <text evidence="8 9">Belongs to the TonB-dependent receptor family.</text>
</comment>
<evidence type="ECO:0000256" key="9">
    <source>
        <dbReference type="RuleBase" id="RU003357"/>
    </source>
</evidence>
<evidence type="ECO:0000256" key="1">
    <source>
        <dbReference type="ARBA" id="ARBA00004571"/>
    </source>
</evidence>
<organism evidence="14 15">
    <name type="scientific">Ferrimonas sediminum</name>
    <dbReference type="NCBI Taxonomy" id="718193"/>
    <lineage>
        <taxon>Bacteria</taxon>
        <taxon>Pseudomonadati</taxon>
        <taxon>Pseudomonadota</taxon>
        <taxon>Gammaproteobacteria</taxon>
        <taxon>Alteromonadales</taxon>
        <taxon>Ferrimonadaceae</taxon>
        <taxon>Ferrimonas</taxon>
    </lineage>
</organism>
<dbReference type="Pfam" id="PF00593">
    <property type="entry name" value="TonB_dep_Rec_b-barrel"/>
    <property type="match status" value="1"/>
</dbReference>
<sequence>MKNSLLSTTIRFSMIAGATTAALAAPVVYAEEEVERIEVTGSRIKRTDVETPVPVTVISRSDMDAIGALNVADVLNSSPVAIAGSDQSNSSFSTTTVGLATTELRNLGAERTLVLVNGRRFVSGVDPSTGYAVDLNSIPTSIIERIEILKSASSAIYGSDAVAGVVNIITRNEVEGVEVNAQYGTSDESDRDTVELNITAGGSWNSGNAYVTMGWDDDEGLKASDRGFSAQDTAIYLDDNGNEFADVLFSSYPPQGRITIPDVGSFNADGTPFTADSRFNRADYRQLVTPIERRYAAAGLTQEINDDLRFFAELNYNGSETNDSTIEPTPLDVVNDIWLQDRNGTGGMDINSPLIPELMRQELINAGITNLNEVAFVRRLVEFGARSTDVERDTIRMAAGFDWIINDDWEAEFYYTWGKTDQWQNNGGQINIERAALALDVIDDGTGSLVCRDETARLQGCVPLDLFGAGTVTPEAVDYVRSPAKATGEVAQEVFGASVAGEMPLELPGGRIGAVLGYEYRDESGNYQPGDLAQTGSSSTNRSEPTDGSFHTNDIFGELQFPILDELILNLAARYSDHSIVGGQTTWNAGVEYSPIESLKLRASAATAVRTPNIADLFGGRGQTFASVSDPCSGLISEGTSGNVLDNCLSIDAIAQRVADDGDFVLTQTEAQGTGGFVGGNPDVQEETAETFSLGFIWQAMDNLSFTVDYYDISIDDAITTTTRTTVLRRCFEQDPSQFEETCGGNAIRNADGALIEVNSGTANENKIDTSGFDLELNYNQEMFGGDLRASLIYNYIREYVETGIESGDSIDLAGEVLKPENRAVANLSYGYDDFDISWRIRFWDEVVDSVEGANFNFTDFQPLDEFNSVASYVIHDLNLGYAVTDSVQTNLGIRNLFDKEPPLLPQGTVHGGTGINTASEAYDVTGRYFYVGLNMTF</sequence>
<evidence type="ECO:0000256" key="10">
    <source>
        <dbReference type="SAM" id="MobiDB-lite"/>
    </source>
</evidence>
<keyword evidence="7 8" id="KW-0998">Cell outer membrane</keyword>
<feature type="signal peptide" evidence="11">
    <location>
        <begin position="1"/>
        <end position="24"/>
    </location>
</feature>
<feature type="domain" description="TonB-dependent receptor plug" evidence="13">
    <location>
        <begin position="49"/>
        <end position="165"/>
    </location>
</feature>
<feature type="chain" id="PRO_5011672706" evidence="11">
    <location>
        <begin position="25"/>
        <end position="938"/>
    </location>
</feature>
<dbReference type="Gene3D" id="2.40.170.20">
    <property type="entry name" value="TonB-dependent receptor, beta-barrel domain"/>
    <property type="match status" value="1"/>
</dbReference>
<keyword evidence="14" id="KW-0675">Receptor</keyword>
<dbReference type="PANTHER" id="PTHR47234">
    <property type="match status" value="1"/>
</dbReference>
<reference evidence="15" key="1">
    <citation type="submission" date="2016-10" db="EMBL/GenBank/DDBJ databases">
        <authorList>
            <person name="Varghese N."/>
            <person name="Submissions S."/>
        </authorList>
    </citation>
    <scope>NUCLEOTIDE SEQUENCE [LARGE SCALE GENOMIC DNA]</scope>
    <source>
        <strain evidence="15">DSM 23317</strain>
    </source>
</reference>
<evidence type="ECO:0000256" key="7">
    <source>
        <dbReference type="ARBA" id="ARBA00023237"/>
    </source>
</evidence>
<dbReference type="PROSITE" id="PS52016">
    <property type="entry name" value="TONB_DEPENDENT_REC_3"/>
    <property type="match status" value="1"/>
</dbReference>
<evidence type="ECO:0000256" key="11">
    <source>
        <dbReference type="SAM" id="SignalP"/>
    </source>
</evidence>
<dbReference type="PANTHER" id="PTHR47234:SF2">
    <property type="entry name" value="TONB-DEPENDENT RECEPTOR"/>
    <property type="match status" value="1"/>
</dbReference>
<dbReference type="RefSeq" id="WP_245709846.1">
    <property type="nucleotide sequence ID" value="NZ_FNEM01000002.1"/>
</dbReference>
<evidence type="ECO:0000313" key="14">
    <source>
        <dbReference type="EMBL" id="SDI54331.1"/>
    </source>
</evidence>
<evidence type="ECO:0000256" key="8">
    <source>
        <dbReference type="PROSITE-ProRule" id="PRU01360"/>
    </source>
</evidence>
<evidence type="ECO:0000259" key="12">
    <source>
        <dbReference type="Pfam" id="PF00593"/>
    </source>
</evidence>
<dbReference type="AlphaFoldDB" id="A0A1G8LF92"/>
<keyword evidence="15" id="KW-1185">Reference proteome</keyword>
<dbReference type="InterPro" id="IPR012910">
    <property type="entry name" value="Plug_dom"/>
</dbReference>
<comment type="subcellular location">
    <subcellularLocation>
        <location evidence="1 8">Cell outer membrane</location>
        <topology evidence="1 8">Multi-pass membrane protein</topology>
    </subcellularLocation>
</comment>
<evidence type="ECO:0000313" key="15">
    <source>
        <dbReference type="Proteomes" id="UP000199527"/>
    </source>
</evidence>
<keyword evidence="11" id="KW-0732">Signal</keyword>
<dbReference type="InterPro" id="IPR000531">
    <property type="entry name" value="Beta-barrel_TonB"/>
</dbReference>
<feature type="domain" description="TonB-dependent receptor-like beta-barrel" evidence="12">
    <location>
        <begin position="383"/>
        <end position="897"/>
    </location>
</feature>
<keyword evidence="6 8" id="KW-0472">Membrane</keyword>
<keyword evidence="5 9" id="KW-0798">TonB box</keyword>
<dbReference type="SUPFAM" id="SSF56935">
    <property type="entry name" value="Porins"/>
    <property type="match status" value="1"/>
</dbReference>
<dbReference type="EMBL" id="FNEM01000002">
    <property type="protein sequence ID" value="SDI54331.1"/>
    <property type="molecule type" value="Genomic_DNA"/>
</dbReference>
<evidence type="ECO:0000256" key="5">
    <source>
        <dbReference type="ARBA" id="ARBA00023077"/>
    </source>
</evidence>
<dbReference type="InterPro" id="IPR037066">
    <property type="entry name" value="Plug_dom_sf"/>
</dbReference>
<dbReference type="InterPro" id="IPR039426">
    <property type="entry name" value="TonB-dep_rcpt-like"/>
</dbReference>
<evidence type="ECO:0000256" key="3">
    <source>
        <dbReference type="ARBA" id="ARBA00022452"/>
    </source>
</evidence>